<evidence type="ECO:0000259" key="12">
    <source>
        <dbReference type="Pfam" id="PF02744"/>
    </source>
</evidence>
<dbReference type="Proteomes" id="UP000180057">
    <property type="component" value="Unassembled WGS sequence"/>
</dbReference>
<dbReference type="PROSITE" id="PS01163">
    <property type="entry name" value="GAL_P_UDP_TRANSF_II"/>
    <property type="match status" value="1"/>
</dbReference>
<dbReference type="UniPathway" id="UPA00214"/>
<dbReference type="GO" id="GO:0006012">
    <property type="term" value="P:galactose metabolic process"/>
    <property type="evidence" value="ECO:0007669"/>
    <property type="project" value="UniProtKB-UniRule"/>
</dbReference>
<evidence type="ECO:0000256" key="7">
    <source>
        <dbReference type="ARBA" id="ARBA00022695"/>
    </source>
</evidence>
<evidence type="ECO:0000256" key="5">
    <source>
        <dbReference type="ARBA" id="ARBA00022490"/>
    </source>
</evidence>
<evidence type="ECO:0000259" key="11">
    <source>
        <dbReference type="Pfam" id="PF01087"/>
    </source>
</evidence>
<comment type="pathway">
    <text evidence="3 10">Carbohydrate metabolism; galactose metabolism.</text>
</comment>
<comment type="caution">
    <text evidence="13">The sequence shown here is derived from an EMBL/GenBank/DDBJ whole genome shotgun (WGS) entry which is preliminary data.</text>
</comment>
<proteinExistence type="inferred from homology"/>
<evidence type="ECO:0000256" key="6">
    <source>
        <dbReference type="ARBA" id="ARBA00022679"/>
    </source>
</evidence>
<keyword evidence="5 10" id="KW-0963">Cytoplasm</keyword>
<dbReference type="HAMAP" id="MF_00571">
    <property type="entry name" value="GalP_UDP_trans"/>
    <property type="match status" value="1"/>
</dbReference>
<dbReference type="OrthoDB" id="2293at2"/>
<keyword evidence="7 10" id="KW-0548">Nucleotidyltransferase</keyword>
<gene>
    <name evidence="10" type="primary">galT</name>
    <name evidence="13" type="ORF">BKP45_01815</name>
</gene>
<dbReference type="AlphaFoldDB" id="A0A1S2MCH2"/>
<evidence type="ECO:0000313" key="13">
    <source>
        <dbReference type="EMBL" id="OIJ21527.1"/>
    </source>
</evidence>
<evidence type="ECO:0000256" key="10">
    <source>
        <dbReference type="HAMAP-Rule" id="MF_00571"/>
    </source>
</evidence>
<dbReference type="PANTHER" id="PTHR39191:SF1">
    <property type="entry name" value="DUF4922 DOMAIN-CONTAINING PROTEIN"/>
    <property type="match status" value="1"/>
</dbReference>
<comment type="similarity">
    <text evidence="4 10">Belongs to the galactose-1-phosphate uridylyltransferase type 2 family.</text>
</comment>
<dbReference type="PANTHER" id="PTHR39191">
    <property type="entry name" value="GALACTOSE-1-PHOSPHATE URIDYLYLTRANSFERASE"/>
    <property type="match status" value="1"/>
</dbReference>
<dbReference type="GO" id="GO:0005737">
    <property type="term" value="C:cytoplasm"/>
    <property type="evidence" value="ECO:0007669"/>
    <property type="project" value="UniProtKB-SubCell"/>
</dbReference>
<keyword evidence="9 10" id="KW-0119">Carbohydrate metabolism</keyword>
<comment type="catalytic activity">
    <reaction evidence="1 10">
        <text>alpha-D-galactose 1-phosphate + UDP-alpha-D-glucose = alpha-D-glucose 1-phosphate + UDP-alpha-D-galactose</text>
        <dbReference type="Rhea" id="RHEA:13989"/>
        <dbReference type="ChEBI" id="CHEBI:58336"/>
        <dbReference type="ChEBI" id="CHEBI:58601"/>
        <dbReference type="ChEBI" id="CHEBI:58885"/>
        <dbReference type="ChEBI" id="CHEBI:66914"/>
        <dbReference type="EC" id="2.7.7.12"/>
    </reaction>
</comment>
<keyword evidence="8 10" id="KW-0299">Galactose metabolism</keyword>
<evidence type="ECO:0000256" key="1">
    <source>
        <dbReference type="ARBA" id="ARBA00001107"/>
    </source>
</evidence>
<dbReference type="InterPro" id="IPR023425">
    <property type="entry name" value="GalP_uridyl_Trfase_II_CS"/>
</dbReference>
<evidence type="ECO:0000256" key="8">
    <source>
        <dbReference type="ARBA" id="ARBA00023144"/>
    </source>
</evidence>
<dbReference type="InterPro" id="IPR000766">
    <property type="entry name" value="GalP_uridyl_Trfase_II"/>
</dbReference>
<reference evidence="13 14" key="1">
    <citation type="submission" date="2016-10" db="EMBL/GenBank/DDBJ databases">
        <title>Draft genome sequences of four alkaliphilic bacteria belonging to the Anaerobacillus genus.</title>
        <authorList>
            <person name="Bassil N.M."/>
            <person name="Lloyd J.R."/>
        </authorList>
    </citation>
    <scope>NUCLEOTIDE SEQUENCE [LARGE SCALE GENOMIC DNA]</scope>
    <source>
        <strain evidence="13 14">DSM 22531</strain>
    </source>
</reference>
<sequence length="507" mass="58833">MSVNIHLQIERLIQFAIENNLVSQWDKDYTRNSVLDILGLEEVVDVEIESENLESPVEILEEILDWAAVNGCLQENTVTYRDLLDTKIMGCFVPRPSEVIRTFEDKYRNSPEESTEYFYQLSKQSHYIRTDRIAKNEHWYSPTEYGDIEITINLSKPEKDPKAIAAAKHLKQSSYPKCLLCKENVGYLGRVNHPARQNLRTIPVTLMHEQWYLQYSPYVYYHEHSILFSEHHVPMKISKKTFSRLLEFVEQYPHYFLGSNADLPIVGGSILSHDHFQGGYHEFPMAKAEMQETFSFSKFPNVTAGIVKWPMSVIRLQSEDKDSVVQLADHILSFWKQYSDEDVDIYAFSEDTPHNTITPIARRRGELFELDLVLRNNRTNDEHPMGIFHPYTEVHHIKKENIGLIEVMGLAVLPGRLKEELQFLAKALLNEDYVNEIKGHEDISKHLDWANQIKAKYSNLNENNVQQIIKDEVGKIFSTILEHAGVFKRDEAGNEAFVKFIKKASEV</sequence>
<dbReference type="GO" id="GO:0008108">
    <property type="term" value="F:UDP-glucose:hexose-1-phosphate uridylyltransferase activity"/>
    <property type="evidence" value="ECO:0007669"/>
    <property type="project" value="UniProtKB-UniRule"/>
</dbReference>
<dbReference type="InterPro" id="IPR005850">
    <property type="entry name" value="GalP_Utransf_C"/>
</dbReference>
<dbReference type="Pfam" id="PF01087">
    <property type="entry name" value="GalP_UDP_transf"/>
    <property type="match status" value="1"/>
</dbReference>
<comment type="subcellular location">
    <subcellularLocation>
        <location evidence="2 10">Cytoplasm</location>
    </subcellularLocation>
</comment>
<evidence type="ECO:0000256" key="4">
    <source>
        <dbReference type="ARBA" id="ARBA00008706"/>
    </source>
</evidence>
<evidence type="ECO:0000313" key="14">
    <source>
        <dbReference type="Proteomes" id="UP000180057"/>
    </source>
</evidence>
<dbReference type="EMBL" id="MLQS01000001">
    <property type="protein sequence ID" value="OIJ21527.1"/>
    <property type="molecule type" value="Genomic_DNA"/>
</dbReference>
<feature type="domain" description="Galactose-1-phosphate uridyl transferase N-terminal" evidence="11">
    <location>
        <begin position="23"/>
        <end position="234"/>
    </location>
</feature>
<evidence type="ECO:0000256" key="2">
    <source>
        <dbReference type="ARBA" id="ARBA00004496"/>
    </source>
</evidence>
<dbReference type="RefSeq" id="WP_071388140.1">
    <property type="nucleotide sequence ID" value="NZ_MLQS01000001.1"/>
</dbReference>
<dbReference type="STRING" id="472963.BKP45_01815"/>
<keyword evidence="6 10" id="KW-0808">Transferase</keyword>
<evidence type="ECO:0000256" key="3">
    <source>
        <dbReference type="ARBA" id="ARBA00004947"/>
    </source>
</evidence>
<protein>
    <recommendedName>
        <fullName evidence="10">Galactose-1-phosphate uridylyltransferase</fullName>
        <shortName evidence="10">Gal-1-P uridylyltransferase</shortName>
        <ecNumber evidence="10">2.7.7.12</ecNumber>
    </recommendedName>
    <alternativeName>
        <fullName evidence="10">UDP-glucose--hexose-1-phosphate uridylyltransferase</fullName>
    </alternativeName>
</protein>
<dbReference type="NCBIfam" id="NF003629">
    <property type="entry name" value="PRK05270.1-2"/>
    <property type="match status" value="1"/>
</dbReference>
<accession>A0A1S2MCH2</accession>
<feature type="domain" description="Galactose-1-phosphate uridyl transferase C-terminal" evidence="12">
    <location>
        <begin position="249"/>
        <end position="433"/>
    </location>
</feature>
<dbReference type="InterPro" id="IPR005849">
    <property type="entry name" value="GalP_Utransf_N"/>
</dbReference>
<evidence type="ECO:0000256" key="9">
    <source>
        <dbReference type="ARBA" id="ARBA00023277"/>
    </source>
</evidence>
<organism evidence="13 14">
    <name type="scientific">Anaerobacillus alkalidiazotrophicus</name>
    <dbReference type="NCBI Taxonomy" id="472963"/>
    <lineage>
        <taxon>Bacteria</taxon>
        <taxon>Bacillati</taxon>
        <taxon>Bacillota</taxon>
        <taxon>Bacilli</taxon>
        <taxon>Bacillales</taxon>
        <taxon>Bacillaceae</taxon>
        <taxon>Anaerobacillus</taxon>
    </lineage>
</organism>
<dbReference type="EC" id="2.7.7.12" evidence="10"/>
<dbReference type="NCBIfam" id="TIGR01239">
    <property type="entry name" value="galT_2"/>
    <property type="match status" value="1"/>
</dbReference>
<keyword evidence="14" id="KW-1185">Reference proteome</keyword>
<dbReference type="PIRSF" id="PIRSF006005">
    <property type="entry name" value="GalT_BS"/>
    <property type="match status" value="1"/>
</dbReference>
<name>A0A1S2MCH2_9BACI</name>
<dbReference type="Pfam" id="PF02744">
    <property type="entry name" value="GalP_UDP_tr_C"/>
    <property type="match status" value="1"/>
</dbReference>